<evidence type="ECO:0000256" key="1">
    <source>
        <dbReference type="SAM" id="MobiDB-lite"/>
    </source>
</evidence>
<proteinExistence type="predicted"/>
<evidence type="ECO:0000313" key="3">
    <source>
        <dbReference type="Proteomes" id="UP001215280"/>
    </source>
</evidence>
<dbReference type="EMBL" id="JARJLG010000137">
    <property type="protein sequence ID" value="KAJ7738476.1"/>
    <property type="molecule type" value="Genomic_DNA"/>
</dbReference>
<accession>A0AAD7IC04</accession>
<keyword evidence="3" id="KW-1185">Reference proteome</keyword>
<evidence type="ECO:0000313" key="2">
    <source>
        <dbReference type="EMBL" id="KAJ7738476.1"/>
    </source>
</evidence>
<name>A0AAD7IC04_9AGAR</name>
<protein>
    <submittedName>
        <fullName evidence="2">Uncharacterized protein</fullName>
    </submittedName>
</protein>
<reference evidence="2" key="1">
    <citation type="submission" date="2023-03" db="EMBL/GenBank/DDBJ databases">
        <title>Massive genome expansion in bonnet fungi (Mycena s.s.) driven by repeated elements and novel gene families across ecological guilds.</title>
        <authorList>
            <consortium name="Lawrence Berkeley National Laboratory"/>
            <person name="Harder C.B."/>
            <person name="Miyauchi S."/>
            <person name="Viragh M."/>
            <person name="Kuo A."/>
            <person name="Thoen E."/>
            <person name="Andreopoulos B."/>
            <person name="Lu D."/>
            <person name="Skrede I."/>
            <person name="Drula E."/>
            <person name="Henrissat B."/>
            <person name="Morin E."/>
            <person name="Kohler A."/>
            <person name="Barry K."/>
            <person name="LaButti K."/>
            <person name="Morin E."/>
            <person name="Salamov A."/>
            <person name="Lipzen A."/>
            <person name="Mereny Z."/>
            <person name="Hegedus B."/>
            <person name="Baldrian P."/>
            <person name="Stursova M."/>
            <person name="Weitz H."/>
            <person name="Taylor A."/>
            <person name="Grigoriev I.V."/>
            <person name="Nagy L.G."/>
            <person name="Martin F."/>
            <person name="Kauserud H."/>
        </authorList>
    </citation>
    <scope>NUCLEOTIDE SEQUENCE</scope>
    <source>
        <strain evidence="2">CBHHK188m</strain>
    </source>
</reference>
<sequence>MPISHPRRVPVQRLPLQSQSTFLEALSLHRPADATLRQCRFVQSFILRKESISHQRRQIMAHVTSVRTHKPARSTRPPGAASPNASPCASISARRLGCNMPSLRTPISFTAHRDSPPVLPLETPLPNLIPPSKFSSPFTPANQVLHTPFHPPEPHKVTPSKRHRNRNWQWSPVLFSHVTTSPQVEENMSPAPAHTPTSPYSPLRNLTRRLSLVAPPTSSVHVPRRLSYSQACASPWTPESRHSHALASPVLIRSTLWTPASPVASRRYQLGDLQFSPFHVSSF</sequence>
<gene>
    <name evidence="2" type="ORF">DFH07DRAFT_840906</name>
</gene>
<organism evidence="2 3">
    <name type="scientific">Mycena maculata</name>
    <dbReference type="NCBI Taxonomy" id="230809"/>
    <lineage>
        <taxon>Eukaryota</taxon>
        <taxon>Fungi</taxon>
        <taxon>Dikarya</taxon>
        <taxon>Basidiomycota</taxon>
        <taxon>Agaricomycotina</taxon>
        <taxon>Agaricomycetes</taxon>
        <taxon>Agaricomycetidae</taxon>
        <taxon>Agaricales</taxon>
        <taxon>Marasmiineae</taxon>
        <taxon>Mycenaceae</taxon>
        <taxon>Mycena</taxon>
    </lineage>
</organism>
<dbReference type="AlphaFoldDB" id="A0AAD7IC04"/>
<dbReference type="Proteomes" id="UP001215280">
    <property type="component" value="Unassembled WGS sequence"/>
</dbReference>
<feature type="region of interest" description="Disordered" evidence="1">
    <location>
        <begin position="64"/>
        <end position="88"/>
    </location>
</feature>
<comment type="caution">
    <text evidence="2">The sequence shown here is derived from an EMBL/GenBank/DDBJ whole genome shotgun (WGS) entry which is preliminary data.</text>
</comment>